<evidence type="ECO:0000313" key="2">
    <source>
        <dbReference type="Proteomes" id="UP000480178"/>
    </source>
</evidence>
<name>A0A6C0GM20_9BACT</name>
<dbReference type="KEGG" id="rhoz:GXP67_21975"/>
<accession>A0A6C0GM20</accession>
<dbReference type="Proteomes" id="UP000480178">
    <property type="component" value="Chromosome"/>
</dbReference>
<reference evidence="1 2" key="1">
    <citation type="submission" date="2020-01" db="EMBL/GenBank/DDBJ databases">
        <authorList>
            <person name="Kim M.K."/>
        </authorList>
    </citation>
    <scope>NUCLEOTIDE SEQUENCE [LARGE SCALE GENOMIC DNA]</scope>
    <source>
        <strain evidence="1 2">172606-1</strain>
    </source>
</reference>
<sequence length="76" mass="9199">MYTGYWVENRRILGPQDSGKYWISKNYIHGPLHNMKFWVENHIIFGPWDSKQYWIDLDKDGRIYGPDSVLPWQKNV</sequence>
<organism evidence="1 2">
    <name type="scientific">Rhodocytophaga rosea</name>
    <dbReference type="NCBI Taxonomy" id="2704465"/>
    <lineage>
        <taxon>Bacteria</taxon>
        <taxon>Pseudomonadati</taxon>
        <taxon>Bacteroidota</taxon>
        <taxon>Cytophagia</taxon>
        <taxon>Cytophagales</taxon>
        <taxon>Rhodocytophagaceae</taxon>
        <taxon>Rhodocytophaga</taxon>
    </lineage>
</organism>
<evidence type="ECO:0000313" key="1">
    <source>
        <dbReference type="EMBL" id="QHT69121.1"/>
    </source>
</evidence>
<dbReference type="EMBL" id="CP048222">
    <property type="protein sequence ID" value="QHT69121.1"/>
    <property type="molecule type" value="Genomic_DNA"/>
</dbReference>
<proteinExistence type="predicted"/>
<dbReference type="AlphaFoldDB" id="A0A6C0GM20"/>
<keyword evidence="2" id="KW-1185">Reference proteome</keyword>
<protein>
    <submittedName>
        <fullName evidence="1">Uncharacterized protein</fullName>
    </submittedName>
</protein>
<dbReference type="RefSeq" id="WP_162445114.1">
    <property type="nucleotide sequence ID" value="NZ_CP048222.1"/>
</dbReference>
<gene>
    <name evidence="1" type="ORF">GXP67_21975</name>
</gene>